<accession>A0A137RG10</accession>
<evidence type="ECO:0000256" key="1">
    <source>
        <dbReference type="ARBA" id="ARBA00022679"/>
    </source>
</evidence>
<reference evidence="3" key="1">
    <citation type="submission" date="2014-10" db="EMBL/GenBank/DDBJ databases">
        <title>Genome sequencing of Vitellibacter sp. D-24.</title>
        <authorList>
            <person name="Thevarajoo S."/>
            <person name="Selvaratnam C."/>
            <person name="Goh K.M."/>
            <person name="Chong C.S."/>
        </authorList>
    </citation>
    <scope>NUCLEOTIDE SEQUENCE [LARGE SCALE GENOMIC DNA]</scope>
    <source>
        <strain evidence="3">D-24</strain>
    </source>
</reference>
<sequence>MNVFLVHHRSKHHAANSGYGRVADYMDAQVVFGKIRFPFRLAKVLARLHSQKKGEYNAGSVLKSVELYGLLRKHKEEQNVVHFLNGERDIRHLDFFKRRFPNTKFVATFHKPPSILQERIPNPAALRHLDGAIGVGENQIAFLRSRLGLDRVAYIPHGVDTHFFKPDPTVKKPNTLLFVGQHLRDFDTFNKTVPTLAEKVKDLKVNVVIHPAYTHKIFPHKCITIFTEVKDVQLRHFYQEASLLFLPLLDSTACNSLLEAMACGLPIITSAVGGNRAYLSDTGNVLIENKNVERFINETVAILQDEARLETLGKASREKALAMEWPAIAAAIQEFYNKIS</sequence>
<proteinExistence type="predicted"/>
<comment type="caution">
    <text evidence="2">The sequence shown here is derived from an EMBL/GenBank/DDBJ whole genome shotgun (WGS) entry which is preliminary data.</text>
</comment>
<dbReference type="RefSeq" id="WP_062622721.1">
    <property type="nucleotide sequence ID" value="NZ_JRWG01000007.1"/>
</dbReference>
<organism evidence="2 3">
    <name type="scientific">Aequorivita aquimaris</name>
    <dbReference type="NCBI Taxonomy" id="1548749"/>
    <lineage>
        <taxon>Bacteria</taxon>
        <taxon>Pseudomonadati</taxon>
        <taxon>Bacteroidota</taxon>
        <taxon>Flavobacteriia</taxon>
        <taxon>Flavobacteriales</taxon>
        <taxon>Flavobacteriaceae</taxon>
        <taxon>Aequorivita</taxon>
    </lineage>
</organism>
<dbReference type="CDD" id="cd03801">
    <property type="entry name" value="GT4_PimA-like"/>
    <property type="match status" value="1"/>
</dbReference>
<dbReference type="PANTHER" id="PTHR46401">
    <property type="entry name" value="GLYCOSYLTRANSFERASE WBBK-RELATED"/>
    <property type="match status" value="1"/>
</dbReference>
<gene>
    <name evidence="2" type="ORF">LS48_11835</name>
</gene>
<keyword evidence="3" id="KW-1185">Reference proteome</keyword>
<keyword evidence="1" id="KW-0808">Transferase</keyword>
<dbReference type="STRING" id="1548749.LS48_11835"/>
<dbReference type="Gene3D" id="3.40.50.2000">
    <property type="entry name" value="Glycogen Phosphorylase B"/>
    <property type="match status" value="2"/>
</dbReference>
<dbReference type="Proteomes" id="UP000070138">
    <property type="component" value="Unassembled WGS sequence"/>
</dbReference>
<dbReference type="AlphaFoldDB" id="A0A137RG10"/>
<dbReference type="PANTHER" id="PTHR46401:SF2">
    <property type="entry name" value="GLYCOSYLTRANSFERASE WBBK-RELATED"/>
    <property type="match status" value="1"/>
</dbReference>
<dbReference type="OrthoDB" id="1522162at2"/>
<dbReference type="GO" id="GO:0009103">
    <property type="term" value="P:lipopolysaccharide biosynthetic process"/>
    <property type="evidence" value="ECO:0007669"/>
    <property type="project" value="TreeGrafter"/>
</dbReference>
<evidence type="ECO:0008006" key="4">
    <source>
        <dbReference type="Google" id="ProtNLM"/>
    </source>
</evidence>
<dbReference type="GO" id="GO:0016757">
    <property type="term" value="F:glycosyltransferase activity"/>
    <property type="evidence" value="ECO:0007669"/>
    <property type="project" value="TreeGrafter"/>
</dbReference>
<dbReference type="Pfam" id="PF13692">
    <property type="entry name" value="Glyco_trans_1_4"/>
    <property type="match status" value="1"/>
</dbReference>
<name>A0A137RG10_9FLAO</name>
<evidence type="ECO:0000313" key="3">
    <source>
        <dbReference type="Proteomes" id="UP000070138"/>
    </source>
</evidence>
<evidence type="ECO:0000313" key="2">
    <source>
        <dbReference type="EMBL" id="KXN98427.1"/>
    </source>
</evidence>
<protein>
    <recommendedName>
        <fullName evidence="4">Glycosyltransferase family 4 protein</fullName>
    </recommendedName>
</protein>
<dbReference type="SUPFAM" id="SSF53756">
    <property type="entry name" value="UDP-Glycosyltransferase/glycogen phosphorylase"/>
    <property type="match status" value="1"/>
</dbReference>
<reference evidence="2 3" key="2">
    <citation type="journal article" date="2016" name="Int. J. Syst. Evol. Microbiol.">
        <title>Vitellibacter aquimaris sp. nov., a marine bacterium isolated from seawater.</title>
        <authorList>
            <person name="Thevarajoo S."/>
            <person name="Selvaratnam C."/>
            <person name="Goh K.M."/>
            <person name="Hong K.W."/>
            <person name="Chan X.Y."/>
            <person name="Chan K.G."/>
            <person name="Chong C.S."/>
        </authorList>
    </citation>
    <scope>NUCLEOTIDE SEQUENCE [LARGE SCALE GENOMIC DNA]</scope>
    <source>
        <strain evidence="2 3">D-24</strain>
    </source>
</reference>
<dbReference type="EMBL" id="JRWG01000007">
    <property type="protein sequence ID" value="KXN98427.1"/>
    <property type="molecule type" value="Genomic_DNA"/>
</dbReference>